<dbReference type="STRING" id="909613.UO65_4948"/>
<sequence>MAAAAEVLNDSWTLLILRDLAEGRASRSDLAAGLPGITPALLTKRLGELTKAGLVVKAAARGGSRFALTEAGRDLVPVIDRLGRWANRHLPPPRVSDLDPGLLARDLCRGVDTAALPALPLVVHIRFTESAAPPRWWLMLSRDGAAATQVDPGLPAAVRIDCAIGALAGVWLGHRTWGEAVRDQAIRLTGTREAVRAVIGCLGVSRYASRDAPPVRTG</sequence>
<dbReference type="Pfam" id="PF01638">
    <property type="entry name" value="HxlR"/>
    <property type="match status" value="1"/>
</dbReference>
<feature type="domain" description="HTH hxlR-type" evidence="4">
    <location>
        <begin position="1"/>
        <end position="94"/>
    </location>
</feature>
<dbReference type="PANTHER" id="PTHR33204">
    <property type="entry name" value="TRANSCRIPTIONAL REGULATOR, MARR FAMILY"/>
    <property type="match status" value="1"/>
</dbReference>
<accession>W7IFX3</accession>
<dbReference type="SUPFAM" id="SSF46785">
    <property type="entry name" value="Winged helix' DNA-binding domain"/>
    <property type="match status" value="1"/>
</dbReference>
<evidence type="ECO:0000256" key="3">
    <source>
        <dbReference type="ARBA" id="ARBA00023163"/>
    </source>
</evidence>
<dbReference type="InterPro" id="IPR036390">
    <property type="entry name" value="WH_DNA-bd_sf"/>
</dbReference>
<dbReference type="PANTHER" id="PTHR33204:SF18">
    <property type="entry name" value="TRANSCRIPTIONAL REGULATORY PROTEIN"/>
    <property type="match status" value="1"/>
</dbReference>
<dbReference type="CDD" id="cd00090">
    <property type="entry name" value="HTH_ARSR"/>
    <property type="match status" value="1"/>
</dbReference>
<keyword evidence="2" id="KW-0238">DNA-binding</keyword>
<dbReference type="Gene3D" id="1.10.10.10">
    <property type="entry name" value="Winged helix-like DNA-binding domain superfamily/Winged helix DNA-binding domain"/>
    <property type="match status" value="1"/>
</dbReference>
<evidence type="ECO:0000313" key="6">
    <source>
        <dbReference type="Proteomes" id="UP000019277"/>
    </source>
</evidence>
<gene>
    <name evidence="5" type="ORF">UO65_4948</name>
</gene>
<keyword evidence="1" id="KW-0805">Transcription regulation</keyword>
<dbReference type="Proteomes" id="UP000019277">
    <property type="component" value="Unassembled WGS sequence"/>
</dbReference>
<evidence type="ECO:0000313" key="5">
    <source>
        <dbReference type="EMBL" id="EWC59805.1"/>
    </source>
</evidence>
<proteinExistence type="predicted"/>
<keyword evidence="6" id="KW-1185">Reference proteome</keyword>
<reference evidence="5 6" key="1">
    <citation type="journal article" date="2014" name="Genome Announc.">
        <title>Draft Genome Sequence of the Antitrypanosomally Active Sponge-Associated Bacterium Actinokineospora sp. Strain EG49.</title>
        <authorList>
            <person name="Harjes J."/>
            <person name="Ryu T."/>
            <person name="Abdelmohsen U.R."/>
            <person name="Moitinho-Silva L."/>
            <person name="Horn H."/>
            <person name="Ravasi T."/>
            <person name="Hentschel U."/>
        </authorList>
    </citation>
    <scope>NUCLEOTIDE SEQUENCE [LARGE SCALE GENOMIC DNA]</scope>
    <source>
        <strain evidence="5 6">EG49</strain>
    </source>
</reference>
<comment type="caution">
    <text evidence="5">The sequence shown here is derived from an EMBL/GenBank/DDBJ whole genome shotgun (WGS) entry which is preliminary data.</text>
</comment>
<dbReference type="eggNOG" id="COG1733">
    <property type="taxonomic scope" value="Bacteria"/>
</dbReference>
<evidence type="ECO:0000256" key="1">
    <source>
        <dbReference type="ARBA" id="ARBA00023015"/>
    </source>
</evidence>
<dbReference type="EMBL" id="AYXG01000185">
    <property type="protein sequence ID" value="EWC59805.1"/>
    <property type="molecule type" value="Genomic_DNA"/>
</dbReference>
<evidence type="ECO:0000256" key="2">
    <source>
        <dbReference type="ARBA" id="ARBA00023125"/>
    </source>
</evidence>
<name>W7IFX3_9PSEU</name>
<dbReference type="AlphaFoldDB" id="W7IFX3"/>
<dbReference type="InterPro" id="IPR002577">
    <property type="entry name" value="HTH_HxlR"/>
</dbReference>
<dbReference type="PROSITE" id="PS51118">
    <property type="entry name" value="HTH_HXLR"/>
    <property type="match status" value="1"/>
</dbReference>
<evidence type="ECO:0000259" key="4">
    <source>
        <dbReference type="PROSITE" id="PS51118"/>
    </source>
</evidence>
<dbReference type="GO" id="GO:0003677">
    <property type="term" value="F:DNA binding"/>
    <property type="evidence" value="ECO:0007669"/>
    <property type="project" value="UniProtKB-KW"/>
</dbReference>
<keyword evidence="3" id="KW-0804">Transcription</keyword>
<dbReference type="InterPro" id="IPR036388">
    <property type="entry name" value="WH-like_DNA-bd_sf"/>
</dbReference>
<dbReference type="InterPro" id="IPR011991">
    <property type="entry name" value="ArsR-like_HTH"/>
</dbReference>
<protein>
    <submittedName>
        <fullName evidence="5">Transcriptional regulator, HxlR family</fullName>
    </submittedName>
</protein>
<organism evidence="5 6">
    <name type="scientific">Actinokineospora spheciospongiae</name>
    <dbReference type="NCBI Taxonomy" id="909613"/>
    <lineage>
        <taxon>Bacteria</taxon>
        <taxon>Bacillati</taxon>
        <taxon>Actinomycetota</taxon>
        <taxon>Actinomycetes</taxon>
        <taxon>Pseudonocardiales</taxon>
        <taxon>Pseudonocardiaceae</taxon>
        <taxon>Actinokineospora</taxon>
    </lineage>
</organism>